<dbReference type="EMBL" id="BDSP01000271">
    <property type="protein sequence ID" value="GAX28251.1"/>
    <property type="molecule type" value="Genomic_DNA"/>
</dbReference>
<evidence type="ECO:0000256" key="8">
    <source>
        <dbReference type="SAM" id="SignalP"/>
    </source>
</evidence>
<dbReference type="PANTHER" id="PTHR44826">
    <property type="entry name" value="SPORE COAT PROTEIN SP85"/>
    <property type="match status" value="1"/>
</dbReference>
<evidence type="ECO:0000256" key="6">
    <source>
        <dbReference type="ARBA" id="ARBA00045806"/>
    </source>
</evidence>
<keyword evidence="10" id="KW-1185">Reference proteome</keyword>
<keyword evidence="4" id="KW-0677">Repeat</keyword>
<dbReference type="InterPro" id="IPR051860">
    <property type="entry name" value="Plasmodium_CSP_Invasion"/>
</dbReference>
<comment type="caution">
    <text evidence="9">The sequence shown here is derived from an EMBL/GenBank/DDBJ whole genome shotgun (WGS) entry which is preliminary data.</text>
</comment>
<reference evidence="9 10" key="1">
    <citation type="journal article" date="2015" name="Plant Cell">
        <title>Oil accumulation by the oleaginous diatom Fistulifera solaris as revealed by the genome and transcriptome.</title>
        <authorList>
            <person name="Tanaka T."/>
            <person name="Maeda Y."/>
            <person name="Veluchamy A."/>
            <person name="Tanaka M."/>
            <person name="Abida H."/>
            <person name="Marechal E."/>
            <person name="Bowler C."/>
            <person name="Muto M."/>
            <person name="Sunaga Y."/>
            <person name="Tanaka M."/>
            <person name="Yoshino T."/>
            <person name="Taniguchi T."/>
            <person name="Fukuda Y."/>
            <person name="Nemoto M."/>
            <person name="Matsumoto M."/>
            <person name="Wong P.S."/>
            <person name="Aburatani S."/>
            <person name="Fujibuchi W."/>
        </authorList>
    </citation>
    <scope>NUCLEOTIDE SEQUENCE [LARGE SCALE GENOMIC DNA]</scope>
    <source>
        <strain evidence="9 10">JPCC DA0580</strain>
    </source>
</reference>
<name>A0A1Z5KQG1_FISSO</name>
<feature type="compositionally biased region" description="Low complexity" evidence="7">
    <location>
        <begin position="278"/>
        <end position="295"/>
    </location>
</feature>
<evidence type="ECO:0000256" key="4">
    <source>
        <dbReference type="ARBA" id="ARBA00022737"/>
    </source>
</evidence>
<organism evidence="9 10">
    <name type="scientific">Fistulifera solaris</name>
    <name type="common">Oleaginous diatom</name>
    <dbReference type="NCBI Taxonomy" id="1519565"/>
    <lineage>
        <taxon>Eukaryota</taxon>
        <taxon>Sar</taxon>
        <taxon>Stramenopiles</taxon>
        <taxon>Ochrophyta</taxon>
        <taxon>Bacillariophyta</taxon>
        <taxon>Bacillariophyceae</taxon>
        <taxon>Bacillariophycidae</taxon>
        <taxon>Naviculales</taxon>
        <taxon>Naviculaceae</taxon>
        <taxon>Fistulifera</taxon>
    </lineage>
</organism>
<sequence length="566" mass="58047">MFVSSLFRALWVGAILWTVSGQRPSQGSRAVCWTCDQSPGCFECASKVNNGNGTSTVELDFSGCKGDDISWACCTGSTGPDEEFNAGECDVPDLGCFGKDDVASDPDGPKCETVSTMFVLVPSDAVSVTINTHDGAARNNAVPPIGADPVCAREPYQGGQCTTRDNLVTAHCLETINLATCPSDPPSFSPSGAPSKTPTKSPTIKPSDAPTTPPSAQPTPVPTKSPTIKPSSAPSVEPTTIPTKSPTVSPSNIPSAEPTLIPTKSPTVSPSNIPSAEPTTIPTKSPTVKPSSVPSAEPTLIPTKSPTVLPSNIPSAEPTLNPTKPPTVSPSAVPSTDPTVSPSHIPSTDPTIPPSNLPSEEPTLNPTEPPTVSPSAVPSTEPTLTPTQNPTRLPSSAPTDTPTTSPTASPTGICFNSPGDVCRERVDACDIEERCIEGDDSCPDCDDKFTGGFALKCGSNAFLCGIPDLASLGCNIGGSGVSTVVNLAYPDCLEDGTIEIDSDCERFDDGTASGGLGLSGYAVAICTDVGGSQFWTCTETDTPGDNASVTLIVETNPDACDDESGF</sequence>
<evidence type="ECO:0000313" key="10">
    <source>
        <dbReference type="Proteomes" id="UP000198406"/>
    </source>
</evidence>
<gene>
    <name evidence="9" type="ORF">FisN_27Hh099</name>
</gene>
<comment type="similarity">
    <text evidence="1">Belongs to the plasmodium circumsporozoite protein family.</text>
</comment>
<dbReference type="PANTHER" id="PTHR44826:SF3">
    <property type="entry name" value="SPORE COAT PROTEIN SP85"/>
    <property type="match status" value="1"/>
</dbReference>
<feature type="compositionally biased region" description="Low complexity" evidence="7">
    <location>
        <begin position="373"/>
        <end position="383"/>
    </location>
</feature>
<evidence type="ECO:0000256" key="2">
    <source>
        <dbReference type="ARBA" id="ARBA00021911"/>
    </source>
</evidence>
<dbReference type="OrthoDB" id="49636at2759"/>
<feature type="compositionally biased region" description="Pro residues" evidence="7">
    <location>
        <begin position="211"/>
        <end position="223"/>
    </location>
</feature>
<feature type="signal peptide" evidence="8">
    <location>
        <begin position="1"/>
        <end position="21"/>
    </location>
</feature>
<feature type="chain" id="PRO_5013300901" description="Circumsporozoite protein" evidence="8">
    <location>
        <begin position="22"/>
        <end position="566"/>
    </location>
</feature>
<keyword evidence="8" id="KW-0732">Signal</keyword>
<dbReference type="InParanoid" id="A0A1Z5KQG1"/>
<feature type="compositionally biased region" description="Polar residues" evidence="7">
    <location>
        <begin position="224"/>
        <end position="254"/>
    </location>
</feature>
<feature type="compositionally biased region" description="Low complexity" evidence="7">
    <location>
        <begin position="394"/>
        <end position="411"/>
    </location>
</feature>
<comment type="function">
    <text evidence="5">In the vertebrate host, binds to highly sulfated heparan sulfate proteoglycans (HSPGs) on the surface of host hepatocytes and is required for sporozoite invasion of the host hepatocytes.</text>
</comment>
<dbReference type="Proteomes" id="UP000198406">
    <property type="component" value="Unassembled WGS sequence"/>
</dbReference>
<protein>
    <recommendedName>
        <fullName evidence="2">Circumsporozoite protein</fullName>
    </recommendedName>
</protein>
<evidence type="ECO:0000313" key="9">
    <source>
        <dbReference type="EMBL" id="GAX28251.1"/>
    </source>
</evidence>
<feature type="region of interest" description="Disordered" evidence="7">
    <location>
        <begin position="181"/>
        <end position="414"/>
    </location>
</feature>
<evidence type="ECO:0000256" key="3">
    <source>
        <dbReference type="ARBA" id="ARBA00022522"/>
    </source>
</evidence>
<keyword evidence="3" id="KW-0748">Sporozoite</keyword>
<feature type="compositionally biased region" description="Polar residues" evidence="7">
    <location>
        <begin position="189"/>
        <end position="204"/>
    </location>
</feature>
<feature type="compositionally biased region" description="Polar residues" evidence="7">
    <location>
        <begin position="302"/>
        <end position="321"/>
    </location>
</feature>
<accession>A0A1Z5KQG1</accession>
<evidence type="ECO:0000256" key="5">
    <source>
        <dbReference type="ARBA" id="ARBA00033726"/>
    </source>
</evidence>
<comment type="function">
    <text evidence="6">Essential sporozoite protein. In the mosquito vector, required for sporozoite development in the oocyst, migration through the vector hemolymph and entry into the vector salivary glands. In the vertebrate host, required for sporozoite migration through the host dermis and infection of host hepatocytes. Binds to highly sulfated heparan sulfate proteoglycans (HSPGs) on the surface of host hepatocytes.</text>
</comment>
<feature type="compositionally biased region" description="Polar residues" evidence="7">
    <location>
        <begin position="262"/>
        <end position="274"/>
    </location>
</feature>
<dbReference type="AlphaFoldDB" id="A0A1Z5KQG1"/>
<feature type="compositionally biased region" description="Low complexity" evidence="7">
    <location>
        <begin position="329"/>
        <end position="343"/>
    </location>
</feature>
<evidence type="ECO:0000256" key="7">
    <source>
        <dbReference type="SAM" id="MobiDB-lite"/>
    </source>
</evidence>
<feature type="compositionally biased region" description="Polar residues" evidence="7">
    <location>
        <begin position="384"/>
        <end position="393"/>
    </location>
</feature>
<evidence type="ECO:0000256" key="1">
    <source>
        <dbReference type="ARBA" id="ARBA00006241"/>
    </source>
</evidence>
<proteinExistence type="inferred from homology"/>